<dbReference type="AlphaFoldDB" id="A0A378UFN1"/>
<keyword evidence="1" id="KW-0677">Repeat</keyword>
<sequence>MWKYTALLAAGLGFSLPAAAEVINDYQGAGCRYEGAVGKDGKPEGKGEWRCRDGRSYSGQFKQGRFHGKGVYSVRVTLPVFLETFNVNSTKLRDMDLDGTFRNGYADGSFKVSQGGTLLFVMKFDKGMMQAVNLPNAAKK</sequence>
<dbReference type="EMBL" id="UGQS01000002">
    <property type="protein sequence ID" value="STZ76194.1"/>
    <property type="molecule type" value="Genomic_DNA"/>
</dbReference>
<dbReference type="InterPro" id="IPR003409">
    <property type="entry name" value="MORN"/>
</dbReference>
<evidence type="ECO:0000256" key="1">
    <source>
        <dbReference type="ARBA" id="ARBA00022737"/>
    </source>
</evidence>
<protein>
    <submittedName>
        <fullName evidence="3">MORN repeat protein</fullName>
    </submittedName>
</protein>
<keyword evidence="4" id="KW-1185">Reference proteome</keyword>
<evidence type="ECO:0000256" key="2">
    <source>
        <dbReference type="SAM" id="SignalP"/>
    </source>
</evidence>
<dbReference type="Proteomes" id="UP000254651">
    <property type="component" value="Unassembled WGS sequence"/>
</dbReference>
<name>A0A378UFN1_BERDE</name>
<dbReference type="SUPFAM" id="SSF82185">
    <property type="entry name" value="Histone H3 K4-specific methyltransferase SET7/9 N-terminal domain"/>
    <property type="match status" value="1"/>
</dbReference>
<feature type="signal peptide" evidence="2">
    <location>
        <begin position="1"/>
        <end position="20"/>
    </location>
</feature>
<reference evidence="3 4" key="1">
    <citation type="submission" date="2018-06" db="EMBL/GenBank/DDBJ databases">
        <authorList>
            <consortium name="Pathogen Informatics"/>
            <person name="Doyle S."/>
        </authorList>
    </citation>
    <scope>NUCLEOTIDE SEQUENCE [LARGE SCALE GENOMIC DNA]</scope>
    <source>
        <strain evidence="3 4">NCTC10295</strain>
    </source>
</reference>
<accession>A0A378UFN1</accession>
<dbReference type="RefSeq" id="WP_066077122.1">
    <property type="nucleotide sequence ID" value="NZ_CP181246.1"/>
</dbReference>
<evidence type="ECO:0000313" key="4">
    <source>
        <dbReference type="Proteomes" id="UP000254651"/>
    </source>
</evidence>
<organism evidence="3 4">
    <name type="scientific">Bergeriella denitrificans</name>
    <name type="common">Neisseria denitrificans</name>
    <dbReference type="NCBI Taxonomy" id="494"/>
    <lineage>
        <taxon>Bacteria</taxon>
        <taxon>Pseudomonadati</taxon>
        <taxon>Pseudomonadota</taxon>
        <taxon>Betaproteobacteria</taxon>
        <taxon>Neisseriales</taxon>
        <taxon>Neisseriaceae</taxon>
        <taxon>Bergeriella</taxon>
    </lineage>
</organism>
<gene>
    <name evidence="3" type="ORF">NCTC10295_00954</name>
</gene>
<dbReference type="Gene3D" id="2.20.110.10">
    <property type="entry name" value="Histone H3 K4-specific methyltransferase SET7/9 N-terminal domain"/>
    <property type="match status" value="1"/>
</dbReference>
<dbReference type="Pfam" id="PF02493">
    <property type="entry name" value="MORN"/>
    <property type="match status" value="2"/>
</dbReference>
<evidence type="ECO:0000313" key="3">
    <source>
        <dbReference type="EMBL" id="STZ76194.1"/>
    </source>
</evidence>
<keyword evidence="2" id="KW-0732">Signal</keyword>
<proteinExistence type="predicted"/>
<feature type="chain" id="PRO_5016738913" evidence="2">
    <location>
        <begin position="21"/>
        <end position="140"/>
    </location>
</feature>